<evidence type="ECO:0000313" key="2">
    <source>
        <dbReference type="EMBL" id="CAK7939938.1"/>
    </source>
</evidence>
<dbReference type="EMBL" id="CAKLBY020000251">
    <property type="protein sequence ID" value="CAK7939938.1"/>
    <property type="molecule type" value="Genomic_DNA"/>
</dbReference>
<evidence type="ECO:0000313" key="3">
    <source>
        <dbReference type="Proteomes" id="UP001162060"/>
    </source>
</evidence>
<sequence length="105" mass="11978">MNLRLITFIAALATGSSTTHAGKCPFGFDVVASVKLQERQISSELYSSTSCDVVDYDLVKQDLEKLMTDSASRLACRLWPLRRFLHPFCVALQWVLSPIRWTWRL</sequence>
<accession>A0AAV1V2E1</accession>
<keyword evidence="1" id="KW-0732">Signal</keyword>
<comment type="caution">
    <text evidence="2">The sequence shown here is derived from an EMBL/GenBank/DDBJ whole genome shotgun (WGS) entry which is preliminary data.</text>
</comment>
<name>A0AAV1V2E1_9STRA</name>
<dbReference type="AlphaFoldDB" id="A0AAV1V2E1"/>
<proteinExistence type="predicted"/>
<reference evidence="2" key="1">
    <citation type="submission" date="2024-01" db="EMBL/GenBank/DDBJ databases">
        <authorList>
            <person name="Webb A."/>
        </authorList>
    </citation>
    <scope>NUCLEOTIDE SEQUENCE</scope>
    <source>
        <strain evidence="2">Pm1</strain>
    </source>
</reference>
<gene>
    <name evidence="2" type="ORF">PM001_LOCUS25088</name>
</gene>
<protein>
    <submittedName>
        <fullName evidence="2">Uncharacterized protein</fullName>
    </submittedName>
</protein>
<dbReference type="Proteomes" id="UP001162060">
    <property type="component" value="Unassembled WGS sequence"/>
</dbReference>
<organism evidence="2 3">
    <name type="scientific">Peronospora matthiolae</name>
    <dbReference type="NCBI Taxonomy" id="2874970"/>
    <lineage>
        <taxon>Eukaryota</taxon>
        <taxon>Sar</taxon>
        <taxon>Stramenopiles</taxon>
        <taxon>Oomycota</taxon>
        <taxon>Peronosporomycetes</taxon>
        <taxon>Peronosporales</taxon>
        <taxon>Peronosporaceae</taxon>
        <taxon>Peronospora</taxon>
    </lineage>
</organism>
<evidence type="ECO:0000256" key="1">
    <source>
        <dbReference type="SAM" id="SignalP"/>
    </source>
</evidence>
<feature type="signal peptide" evidence="1">
    <location>
        <begin position="1"/>
        <end position="21"/>
    </location>
</feature>
<feature type="chain" id="PRO_5043348428" evidence="1">
    <location>
        <begin position="22"/>
        <end position="105"/>
    </location>
</feature>